<proteinExistence type="inferred from homology"/>
<feature type="domain" description="Cell envelope-related transcriptional attenuator" evidence="3">
    <location>
        <begin position="85"/>
        <end position="259"/>
    </location>
</feature>
<gene>
    <name evidence="4" type="ORF">BKA14_005427</name>
</gene>
<sequence>MRNKRVSLWIGGAVAVALLAGGGIAWAVRSGPDKPTAAPAGSAPPATPAAPTSAAPSPGADITGPLDLVLVGVDTRVSIPGWEPHADAIMLLHVERGLDSAYLYSIPRDTRVAVPGHGTRKVTEAMSLGSRVAGSKVPDVQKGYQLLTRTLSGYTGIKEFQAGAILNFGGLARLTDQLGGVDLVIDQKVKSRHRKPDGSLRPLSGGDYIGPQAVYEPGRRRLVGWQAIDYARQRYGLPDGDYDRQRHQRQLVAALLTKAMSQGLPTQPEKLDQLVSALGDTLVYLGGRKPVEYAYALRDLSPSKITRVSLPGRGVGRGSGYLGEQLTEEGRGFVRAVAQGKAAAYLVSHPKLVDK</sequence>
<keyword evidence="5" id="KW-1185">Reference proteome</keyword>
<accession>A0A7W7CV73</accession>
<dbReference type="AlphaFoldDB" id="A0A7W7CV73"/>
<dbReference type="RefSeq" id="WP_184953658.1">
    <property type="nucleotide sequence ID" value="NZ_BOMC01000076.1"/>
</dbReference>
<name>A0A7W7CV73_9ACTN</name>
<dbReference type="Proteomes" id="UP000542742">
    <property type="component" value="Unassembled WGS sequence"/>
</dbReference>
<reference evidence="4 5" key="1">
    <citation type="submission" date="2020-08" db="EMBL/GenBank/DDBJ databases">
        <title>Sequencing the genomes of 1000 actinobacteria strains.</title>
        <authorList>
            <person name="Klenk H.-P."/>
        </authorList>
    </citation>
    <scope>NUCLEOTIDE SEQUENCE [LARGE SCALE GENOMIC DNA]</scope>
    <source>
        <strain evidence="4 5">DSM 45518</strain>
    </source>
</reference>
<evidence type="ECO:0000256" key="1">
    <source>
        <dbReference type="ARBA" id="ARBA00006068"/>
    </source>
</evidence>
<dbReference type="PANTHER" id="PTHR33392:SF6">
    <property type="entry name" value="POLYISOPRENYL-TEICHOIC ACID--PEPTIDOGLYCAN TEICHOIC ACID TRANSFERASE TAGU"/>
    <property type="match status" value="1"/>
</dbReference>
<feature type="region of interest" description="Disordered" evidence="2">
    <location>
        <begin position="32"/>
        <end position="58"/>
    </location>
</feature>
<evidence type="ECO:0000313" key="5">
    <source>
        <dbReference type="Proteomes" id="UP000542742"/>
    </source>
</evidence>
<dbReference type="Pfam" id="PF03816">
    <property type="entry name" value="LytR_cpsA_psr"/>
    <property type="match status" value="1"/>
</dbReference>
<comment type="caution">
    <text evidence="4">The sequence shown here is derived from an EMBL/GenBank/DDBJ whole genome shotgun (WGS) entry which is preliminary data.</text>
</comment>
<dbReference type="Gene3D" id="3.40.630.190">
    <property type="entry name" value="LCP protein"/>
    <property type="match status" value="1"/>
</dbReference>
<evidence type="ECO:0000259" key="3">
    <source>
        <dbReference type="Pfam" id="PF03816"/>
    </source>
</evidence>
<protein>
    <submittedName>
        <fullName evidence="4">LCP family protein required for cell wall assembly</fullName>
    </submittedName>
</protein>
<evidence type="ECO:0000256" key="2">
    <source>
        <dbReference type="SAM" id="MobiDB-lite"/>
    </source>
</evidence>
<organism evidence="4 5">
    <name type="scientific">Paractinoplanes abujensis</name>
    <dbReference type="NCBI Taxonomy" id="882441"/>
    <lineage>
        <taxon>Bacteria</taxon>
        <taxon>Bacillati</taxon>
        <taxon>Actinomycetota</taxon>
        <taxon>Actinomycetes</taxon>
        <taxon>Micromonosporales</taxon>
        <taxon>Micromonosporaceae</taxon>
        <taxon>Paractinoplanes</taxon>
    </lineage>
</organism>
<dbReference type="InterPro" id="IPR050922">
    <property type="entry name" value="LytR/CpsA/Psr_CW_biosynth"/>
</dbReference>
<dbReference type="PANTHER" id="PTHR33392">
    <property type="entry name" value="POLYISOPRENYL-TEICHOIC ACID--PEPTIDOGLYCAN TEICHOIC ACID TRANSFERASE TAGU"/>
    <property type="match status" value="1"/>
</dbReference>
<evidence type="ECO:0000313" key="4">
    <source>
        <dbReference type="EMBL" id="MBB4695279.1"/>
    </source>
</evidence>
<dbReference type="EMBL" id="JACHMF010000001">
    <property type="protein sequence ID" value="MBB4695279.1"/>
    <property type="molecule type" value="Genomic_DNA"/>
</dbReference>
<feature type="compositionally biased region" description="Low complexity" evidence="2">
    <location>
        <begin position="35"/>
        <end position="58"/>
    </location>
</feature>
<dbReference type="InterPro" id="IPR004474">
    <property type="entry name" value="LytR_CpsA_psr"/>
</dbReference>
<comment type="similarity">
    <text evidence="1">Belongs to the LytR/CpsA/Psr (LCP) family.</text>
</comment>